<dbReference type="Proteomes" id="UP001633002">
    <property type="component" value="Unassembled WGS sequence"/>
</dbReference>
<name>A0ABD3I9D9_9MARC</name>
<proteinExistence type="predicted"/>
<dbReference type="SUPFAM" id="SSF56219">
    <property type="entry name" value="DNase I-like"/>
    <property type="match status" value="1"/>
</dbReference>
<comment type="caution">
    <text evidence="2">The sequence shown here is derived from an EMBL/GenBank/DDBJ whole genome shotgun (WGS) entry which is preliminary data.</text>
</comment>
<dbReference type="InterPro" id="IPR005135">
    <property type="entry name" value="Endo/exonuclease/phosphatase"/>
</dbReference>
<dbReference type="Gene3D" id="3.60.10.10">
    <property type="entry name" value="Endonuclease/exonuclease/phosphatase"/>
    <property type="match status" value="1"/>
</dbReference>
<evidence type="ECO:0000259" key="1">
    <source>
        <dbReference type="Pfam" id="PF03372"/>
    </source>
</evidence>
<organism evidence="2 3">
    <name type="scientific">Riccia sorocarpa</name>
    <dbReference type="NCBI Taxonomy" id="122646"/>
    <lineage>
        <taxon>Eukaryota</taxon>
        <taxon>Viridiplantae</taxon>
        <taxon>Streptophyta</taxon>
        <taxon>Embryophyta</taxon>
        <taxon>Marchantiophyta</taxon>
        <taxon>Marchantiopsida</taxon>
        <taxon>Marchantiidae</taxon>
        <taxon>Marchantiales</taxon>
        <taxon>Ricciaceae</taxon>
        <taxon>Riccia</taxon>
    </lineage>
</organism>
<dbReference type="EMBL" id="JBJQOH010000001">
    <property type="protein sequence ID" value="KAL3700305.1"/>
    <property type="molecule type" value="Genomic_DNA"/>
</dbReference>
<sequence length="461" mass="51996">MKITVGTYNVRGICARTARTKLKNVIWNFNPAVDILAIQEHKLRKQNINFLTSTLWPQAEIFNLPAIDGIHAQRNPTVTGGKGGEVIIAVNPAISPLIVNNGRLPLNGGLWIHLDTADDLKIGFAAVYAPHSTSERAQLWTEVENSLDRNRKWIFAGDYNMITNLSDQTGGTPRTISDDEENSLRSLVQTLDLQDSYWRADGVVQFSWDNRRLATFSPHQDLTGSNLTDGGRILKRLNRIYADSSILRNAQSSEILIGSELSDHLPVLASFQLGQPKKFTRSNYRMNVSELKDKKLLDNLTTLWTEWETKSEVAGATPLQTLRSCIKRSAKYCQIWGKKNAAQRKLKQERLASKVLGLTLQLQADPSNIYSWQLKLEAVQSELNLWETEKALWMQQHLDRTPRTLQQTEDTEEMLTMIDARVTTSKRDSLRKHCISEELGAAAKMLGKCKCPVSCRGSARR</sequence>
<protein>
    <recommendedName>
        <fullName evidence="1">Endonuclease/exonuclease/phosphatase domain-containing protein</fullName>
    </recommendedName>
</protein>
<gene>
    <name evidence="2" type="ORF">R1sor_018327</name>
</gene>
<feature type="domain" description="Endonuclease/exonuclease/phosphatase" evidence="1">
    <location>
        <begin position="6"/>
        <end position="194"/>
    </location>
</feature>
<accession>A0ABD3I9D9</accession>
<evidence type="ECO:0000313" key="2">
    <source>
        <dbReference type="EMBL" id="KAL3700305.1"/>
    </source>
</evidence>
<evidence type="ECO:0000313" key="3">
    <source>
        <dbReference type="Proteomes" id="UP001633002"/>
    </source>
</evidence>
<dbReference type="InterPro" id="IPR036691">
    <property type="entry name" value="Endo/exonu/phosph_ase_sf"/>
</dbReference>
<dbReference type="AlphaFoldDB" id="A0ABD3I9D9"/>
<reference evidence="2 3" key="1">
    <citation type="submission" date="2024-09" db="EMBL/GenBank/DDBJ databases">
        <title>Chromosome-scale assembly of Riccia sorocarpa.</title>
        <authorList>
            <person name="Paukszto L."/>
        </authorList>
    </citation>
    <scope>NUCLEOTIDE SEQUENCE [LARGE SCALE GENOMIC DNA]</scope>
    <source>
        <strain evidence="2">LP-2024</strain>
        <tissue evidence="2">Aerial parts of the thallus</tissue>
    </source>
</reference>
<dbReference type="Pfam" id="PF03372">
    <property type="entry name" value="Exo_endo_phos"/>
    <property type="match status" value="1"/>
</dbReference>
<keyword evidence="3" id="KW-1185">Reference proteome</keyword>